<evidence type="ECO:0000259" key="4">
    <source>
        <dbReference type="PROSITE" id="PS50949"/>
    </source>
</evidence>
<sequence length="228" mass="25400">MNTVPNAVRVREALENAIVDGRYPPGARLDPEALAREFDCSRTPIREALQQLEASGLVRVAAKRGTFVSEWSVHELTERFEVMAELEAMCARLAARRITSTELAELEAVHEECRRLAAAGEVDAYYASNSEFHACIYRATHNAFLSREASRLHAVLQPYRRMQLQVRNRMARSFDEHEAVVAAIRASDDAGAAQAMRDHVAVQGDRFHDLLAAMRQRTSAENPATPAA</sequence>
<dbReference type="RefSeq" id="WP_184148346.1">
    <property type="nucleotide sequence ID" value="NZ_JACHFM010000002.1"/>
</dbReference>
<dbReference type="AlphaFoldDB" id="A0A840SPX2"/>
<keyword evidence="6" id="KW-1185">Reference proteome</keyword>
<dbReference type="InterPro" id="IPR008920">
    <property type="entry name" value="TF_FadR/GntR_C"/>
</dbReference>
<dbReference type="SUPFAM" id="SSF48008">
    <property type="entry name" value="GntR ligand-binding domain-like"/>
    <property type="match status" value="1"/>
</dbReference>
<evidence type="ECO:0000313" key="6">
    <source>
        <dbReference type="Proteomes" id="UP000549457"/>
    </source>
</evidence>
<dbReference type="Pfam" id="PF07729">
    <property type="entry name" value="FCD"/>
    <property type="match status" value="1"/>
</dbReference>
<dbReference type="CDD" id="cd07377">
    <property type="entry name" value="WHTH_GntR"/>
    <property type="match status" value="1"/>
</dbReference>
<dbReference type="Gene3D" id="1.10.10.10">
    <property type="entry name" value="Winged helix-like DNA-binding domain superfamily/Winged helix DNA-binding domain"/>
    <property type="match status" value="1"/>
</dbReference>
<dbReference type="SMART" id="SM00895">
    <property type="entry name" value="FCD"/>
    <property type="match status" value="1"/>
</dbReference>
<dbReference type="Gene3D" id="1.20.120.530">
    <property type="entry name" value="GntR ligand-binding domain-like"/>
    <property type="match status" value="1"/>
</dbReference>
<dbReference type="InterPro" id="IPR000524">
    <property type="entry name" value="Tscrpt_reg_HTH_GntR"/>
</dbReference>
<organism evidence="5 6">
    <name type="scientific">Amaricoccus macauensis</name>
    <dbReference type="NCBI Taxonomy" id="57001"/>
    <lineage>
        <taxon>Bacteria</taxon>
        <taxon>Pseudomonadati</taxon>
        <taxon>Pseudomonadota</taxon>
        <taxon>Alphaproteobacteria</taxon>
        <taxon>Rhodobacterales</taxon>
        <taxon>Paracoccaceae</taxon>
        <taxon>Amaricoccus</taxon>
    </lineage>
</organism>
<dbReference type="SUPFAM" id="SSF46785">
    <property type="entry name" value="Winged helix' DNA-binding domain"/>
    <property type="match status" value="1"/>
</dbReference>
<name>A0A840SPX2_9RHOB</name>
<protein>
    <submittedName>
        <fullName evidence="5">DNA-binding GntR family transcriptional regulator</fullName>
    </submittedName>
</protein>
<dbReference type="Pfam" id="PF00392">
    <property type="entry name" value="GntR"/>
    <property type="match status" value="1"/>
</dbReference>
<accession>A0A840SPX2</accession>
<evidence type="ECO:0000313" key="5">
    <source>
        <dbReference type="EMBL" id="MBB5221896.1"/>
    </source>
</evidence>
<dbReference type="Proteomes" id="UP000549457">
    <property type="component" value="Unassembled WGS sequence"/>
</dbReference>
<dbReference type="InterPro" id="IPR011711">
    <property type="entry name" value="GntR_C"/>
</dbReference>
<gene>
    <name evidence="5" type="ORF">HNP73_001832</name>
</gene>
<feature type="domain" description="HTH gntR-type" evidence="4">
    <location>
        <begin position="4"/>
        <end position="71"/>
    </location>
</feature>
<reference evidence="5 6" key="1">
    <citation type="submission" date="2020-08" db="EMBL/GenBank/DDBJ databases">
        <title>Genomic Encyclopedia of Type Strains, Phase IV (KMG-IV): sequencing the most valuable type-strain genomes for metagenomic binning, comparative biology and taxonomic classification.</title>
        <authorList>
            <person name="Goeker M."/>
        </authorList>
    </citation>
    <scope>NUCLEOTIDE SEQUENCE [LARGE SCALE GENOMIC DNA]</scope>
    <source>
        <strain evidence="5 6">DSM 101730</strain>
    </source>
</reference>
<dbReference type="GO" id="GO:0003700">
    <property type="term" value="F:DNA-binding transcription factor activity"/>
    <property type="evidence" value="ECO:0007669"/>
    <property type="project" value="InterPro"/>
</dbReference>
<keyword evidence="1" id="KW-0805">Transcription regulation</keyword>
<dbReference type="GO" id="GO:0003677">
    <property type="term" value="F:DNA binding"/>
    <property type="evidence" value="ECO:0007669"/>
    <property type="project" value="UniProtKB-KW"/>
</dbReference>
<comment type="caution">
    <text evidence="5">The sequence shown here is derived from an EMBL/GenBank/DDBJ whole genome shotgun (WGS) entry which is preliminary data.</text>
</comment>
<dbReference type="PROSITE" id="PS50949">
    <property type="entry name" value="HTH_GNTR"/>
    <property type="match status" value="1"/>
</dbReference>
<dbReference type="PANTHER" id="PTHR43537">
    <property type="entry name" value="TRANSCRIPTIONAL REGULATOR, GNTR FAMILY"/>
    <property type="match status" value="1"/>
</dbReference>
<dbReference type="PANTHER" id="PTHR43537:SF49">
    <property type="entry name" value="TRANSCRIPTIONAL REGULATORY PROTEIN"/>
    <property type="match status" value="1"/>
</dbReference>
<evidence type="ECO:0000256" key="3">
    <source>
        <dbReference type="ARBA" id="ARBA00023163"/>
    </source>
</evidence>
<proteinExistence type="predicted"/>
<keyword evidence="2 5" id="KW-0238">DNA-binding</keyword>
<dbReference type="EMBL" id="JACHFM010000002">
    <property type="protein sequence ID" value="MBB5221896.1"/>
    <property type="molecule type" value="Genomic_DNA"/>
</dbReference>
<evidence type="ECO:0000256" key="1">
    <source>
        <dbReference type="ARBA" id="ARBA00023015"/>
    </source>
</evidence>
<dbReference type="InterPro" id="IPR036390">
    <property type="entry name" value="WH_DNA-bd_sf"/>
</dbReference>
<evidence type="ECO:0000256" key="2">
    <source>
        <dbReference type="ARBA" id="ARBA00023125"/>
    </source>
</evidence>
<dbReference type="InterPro" id="IPR036388">
    <property type="entry name" value="WH-like_DNA-bd_sf"/>
</dbReference>
<dbReference type="SMART" id="SM00345">
    <property type="entry name" value="HTH_GNTR"/>
    <property type="match status" value="1"/>
</dbReference>
<keyword evidence="3" id="KW-0804">Transcription</keyword>